<name>A0A3N0I0W7_9FIRM</name>
<protein>
    <recommendedName>
        <fullName evidence="3">ImmA/IrrE family metallo-endopeptidase</fullName>
    </recommendedName>
</protein>
<dbReference type="RefSeq" id="WP_128520578.1">
    <property type="nucleotide sequence ID" value="NZ_RJQC01000002.1"/>
</dbReference>
<evidence type="ECO:0000313" key="2">
    <source>
        <dbReference type="Proteomes" id="UP000276568"/>
    </source>
</evidence>
<comment type="caution">
    <text evidence="1">The sequence shown here is derived from an EMBL/GenBank/DDBJ whole genome shotgun (WGS) entry which is preliminary data.</text>
</comment>
<reference evidence="1 2" key="1">
    <citation type="submission" date="2018-11" db="EMBL/GenBank/DDBJ databases">
        <title>Clostridium sp. nov., a member of the family Erysipelotrichaceae isolated from pig faeces.</title>
        <authorList>
            <person name="Chang Y.-H."/>
        </authorList>
    </citation>
    <scope>NUCLEOTIDE SEQUENCE [LARGE SCALE GENOMIC DNA]</scope>
    <source>
        <strain evidence="1 2">YH-panp20</strain>
    </source>
</reference>
<accession>A0A3N0I0W7</accession>
<dbReference type="OrthoDB" id="1654749at2"/>
<dbReference type="AlphaFoldDB" id="A0A3N0I0W7"/>
<gene>
    <name evidence="1" type="ORF">EDX97_07780</name>
</gene>
<sequence length="94" mass="11350">MTLEDFCAQNNIQIQYYPFTTKIRGMCMKYDDGFIIAINPRFCDSTMKNTFIHEMIHIMHDHLYCEKDDFEKCEKEVENIIKTMKNQFDLNHMP</sequence>
<evidence type="ECO:0008006" key="3">
    <source>
        <dbReference type="Google" id="ProtNLM"/>
    </source>
</evidence>
<dbReference type="Gene3D" id="1.10.10.2910">
    <property type="match status" value="1"/>
</dbReference>
<organism evidence="1 2">
    <name type="scientific">Absicoccus porci</name>
    <dbReference type="NCBI Taxonomy" id="2486576"/>
    <lineage>
        <taxon>Bacteria</taxon>
        <taxon>Bacillati</taxon>
        <taxon>Bacillota</taxon>
        <taxon>Erysipelotrichia</taxon>
        <taxon>Erysipelotrichales</taxon>
        <taxon>Erysipelotrichaceae</taxon>
        <taxon>Absicoccus</taxon>
    </lineage>
</organism>
<evidence type="ECO:0000313" key="1">
    <source>
        <dbReference type="EMBL" id="RNM30671.1"/>
    </source>
</evidence>
<dbReference type="EMBL" id="RJQC01000002">
    <property type="protein sequence ID" value="RNM30671.1"/>
    <property type="molecule type" value="Genomic_DNA"/>
</dbReference>
<keyword evidence="2" id="KW-1185">Reference proteome</keyword>
<proteinExistence type="predicted"/>
<dbReference type="Proteomes" id="UP000276568">
    <property type="component" value="Unassembled WGS sequence"/>
</dbReference>